<keyword evidence="4" id="KW-1185">Reference proteome</keyword>
<dbReference type="InterPro" id="IPR036628">
    <property type="entry name" value="Clp_N_dom_sf"/>
</dbReference>
<feature type="domain" description="Clp R" evidence="2">
    <location>
        <begin position="2"/>
        <end position="194"/>
    </location>
</feature>
<organism evidence="3 4">
    <name type="scientific">Streptomyces stramineus</name>
    <dbReference type="NCBI Taxonomy" id="173861"/>
    <lineage>
        <taxon>Bacteria</taxon>
        <taxon>Bacillati</taxon>
        <taxon>Actinomycetota</taxon>
        <taxon>Actinomycetes</taxon>
        <taxon>Kitasatosporales</taxon>
        <taxon>Streptomycetaceae</taxon>
        <taxon>Streptomyces</taxon>
    </lineage>
</organism>
<protein>
    <recommendedName>
        <fullName evidence="2">Clp R domain-containing protein</fullName>
    </recommendedName>
</protein>
<dbReference type="SUPFAM" id="SSF81923">
    <property type="entry name" value="Double Clp-N motif"/>
    <property type="match status" value="2"/>
</dbReference>
<keyword evidence="1" id="KW-0677">Repeat</keyword>
<proteinExistence type="predicted"/>
<dbReference type="Pfam" id="PF02861">
    <property type="entry name" value="Clp_N"/>
    <property type="match status" value="2"/>
</dbReference>
<reference evidence="4" key="1">
    <citation type="journal article" date="2019" name="Int. J. Syst. Evol. Microbiol.">
        <title>The Global Catalogue of Microorganisms (GCM) 10K type strain sequencing project: providing services to taxonomists for standard genome sequencing and annotation.</title>
        <authorList>
            <consortium name="The Broad Institute Genomics Platform"/>
            <consortium name="The Broad Institute Genome Sequencing Center for Infectious Disease"/>
            <person name="Wu L."/>
            <person name="Ma J."/>
        </authorList>
    </citation>
    <scope>NUCLEOTIDE SEQUENCE [LARGE SCALE GENOMIC DNA]</scope>
    <source>
        <strain evidence="4">JCM 10649</strain>
    </source>
</reference>
<dbReference type="Gene3D" id="1.10.1780.10">
    <property type="entry name" value="Clp, N-terminal domain"/>
    <property type="match status" value="1"/>
</dbReference>
<dbReference type="Proteomes" id="UP001499895">
    <property type="component" value="Unassembled WGS sequence"/>
</dbReference>
<dbReference type="PROSITE" id="PS51903">
    <property type="entry name" value="CLP_R"/>
    <property type="match status" value="1"/>
</dbReference>
<evidence type="ECO:0000313" key="4">
    <source>
        <dbReference type="Proteomes" id="UP001499895"/>
    </source>
</evidence>
<dbReference type="EMBL" id="BAAAHB010000072">
    <property type="protein sequence ID" value="GAA0481762.1"/>
    <property type="molecule type" value="Genomic_DNA"/>
</dbReference>
<comment type="caution">
    <text evidence="3">The sequence shown here is derived from an EMBL/GenBank/DDBJ whole genome shotgun (WGS) entry which is preliminary data.</text>
</comment>
<gene>
    <name evidence="3" type="ORF">GCM10009544_49630</name>
</gene>
<evidence type="ECO:0000313" key="3">
    <source>
        <dbReference type="EMBL" id="GAA0481762.1"/>
    </source>
</evidence>
<name>A0ABP3KKJ2_9ACTN</name>
<evidence type="ECO:0000259" key="2">
    <source>
        <dbReference type="PROSITE" id="PS51903"/>
    </source>
</evidence>
<dbReference type="InterPro" id="IPR004176">
    <property type="entry name" value="Clp_R_N"/>
</dbReference>
<accession>A0ABP3KKJ2</accession>
<sequence length="196" mass="21040">MFERFTLNARMAVVRSQQEAHGLGHAWIGSEHLLLGIIAEKEAPVTTLAGLGLTYEPCQAAVRAMVGGPDDEARRQGRHPFVPRGLDPRALLSFAPEPEPVTGLRRLLPFGRPKAPAAPPVATAPDHLPWAPYGEKALKDSDKVTLQQADNRITLVHLLLSLLTPGDTVIAEVLRRLGTDPATVRAAVLADLGQPA</sequence>
<evidence type="ECO:0000256" key="1">
    <source>
        <dbReference type="PROSITE-ProRule" id="PRU01251"/>
    </source>
</evidence>
<dbReference type="RefSeq" id="WP_344094688.1">
    <property type="nucleotide sequence ID" value="NZ_BAAAHB010000072.1"/>
</dbReference>